<sequence>MEFLLSNYNKDELQENLIDIKDMISSDNENYDDPVFDLEQNLYEYALFNVEDIPILQEKSGKGIGNEYIEEISTIKAKPTTPCVIINNDHREIRRCNRESDKRLRELINVWEIDIDAVNDVNRELHLLGVYLRHFNYNQNNVHSKKLKGKHSTERKFGKSLVFEVLRLRTSLAPYKSTLESLNSLQQYYELIDDIEFCGKNLFVE</sequence>
<dbReference type="Proteomes" id="UP000789396">
    <property type="component" value="Unassembled WGS sequence"/>
</dbReference>
<dbReference type="EMBL" id="CAJVPZ010001031">
    <property type="protein sequence ID" value="CAG8482611.1"/>
    <property type="molecule type" value="Genomic_DNA"/>
</dbReference>
<proteinExistence type="predicted"/>
<name>A0A9N8WD80_9GLOM</name>
<reference evidence="1" key="1">
    <citation type="submission" date="2021-06" db="EMBL/GenBank/DDBJ databases">
        <authorList>
            <person name="Kallberg Y."/>
            <person name="Tangrot J."/>
            <person name="Rosling A."/>
        </authorList>
    </citation>
    <scope>NUCLEOTIDE SEQUENCE</scope>
    <source>
        <strain evidence="1">IN212</strain>
    </source>
</reference>
<accession>A0A9N8WD80</accession>
<dbReference type="AlphaFoldDB" id="A0A9N8WD80"/>
<evidence type="ECO:0000313" key="1">
    <source>
        <dbReference type="EMBL" id="CAG8482611.1"/>
    </source>
</evidence>
<gene>
    <name evidence="1" type="ORF">RFULGI_LOCUS1605</name>
</gene>
<protein>
    <submittedName>
        <fullName evidence="1">20163_t:CDS:1</fullName>
    </submittedName>
</protein>
<organism evidence="1 2">
    <name type="scientific">Racocetra fulgida</name>
    <dbReference type="NCBI Taxonomy" id="60492"/>
    <lineage>
        <taxon>Eukaryota</taxon>
        <taxon>Fungi</taxon>
        <taxon>Fungi incertae sedis</taxon>
        <taxon>Mucoromycota</taxon>
        <taxon>Glomeromycotina</taxon>
        <taxon>Glomeromycetes</taxon>
        <taxon>Diversisporales</taxon>
        <taxon>Gigasporaceae</taxon>
        <taxon>Racocetra</taxon>
    </lineage>
</organism>
<keyword evidence="2" id="KW-1185">Reference proteome</keyword>
<comment type="caution">
    <text evidence="1">The sequence shown here is derived from an EMBL/GenBank/DDBJ whole genome shotgun (WGS) entry which is preliminary data.</text>
</comment>
<dbReference type="OrthoDB" id="2449586at2759"/>
<evidence type="ECO:0000313" key="2">
    <source>
        <dbReference type="Proteomes" id="UP000789396"/>
    </source>
</evidence>